<dbReference type="PANTHER" id="PTHR47595:SF1">
    <property type="entry name" value="MYB_SANT-LIKE DNA-BINDING DOMAIN-CONTAINING PROTEIN"/>
    <property type="match status" value="1"/>
</dbReference>
<keyword evidence="3" id="KW-1185">Reference proteome</keyword>
<dbReference type="Gene3D" id="1.10.10.60">
    <property type="entry name" value="Homeodomain-like"/>
    <property type="match status" value="1"/>
</dbReference>
<evidence type="ECO:0000259" key="1">
    <source>
        <dbReference type="Pfam" id="PF13837"/>
    </source>
</evidence>
<organism evidence="2 3">
    <name type="scientific">Rhipicephalus sanguineus</name>
    <name type="common">Brown dog tick</name>
    <name type="synonym">Ixodes sanguineus</name>
    <dbReference type="NCBI Taxonomy" id="34632"/>
    <lineage>
        <taxon>Eukaryota</taxon>
        <taxon>Metazoa</taxon>
        <taxon>Ecdysozoa</taxon>
        <taxon>Arthropoda</taxon>
        <taxon>Chelicerata</taxon>
        <taxon>Arachnida</taxon>
        <taxon>Acari</taxon>
        <taxon>Parasitiformes</taxon>
        <taxon>Ixodida</taxon>
        <taxon>Ixodoidea</taxon>
        <taxon>Ixodidae</taxon>
        <taxon>Rhipicephalinae</taxon>
        <taxon>Rhipicephalus</taxon>
        <taxon>Rhipicephalus</taxon>
    </lineage>
</organism>
<proteinExistence type="predicted"/>
<reference evidence="2" key="1">
    <citation type="journal article" date="2020" name="Cell">
        <title>Large-Scale Comparative Analyses of Tick Genomes Elucidate Their Genetic Diversity and Vector Capacities.</title>
        <authorList>
            <consortium name="Tick Genome and Microbiome Consortium (TIGMIC)"/>
            <person name="Jia N."/>
            <person name="Wang J."/>
            <person name="Shi W."/>
            <person name="Du L."/>
            <person name="Sun Y."/>
            <person name="Zhan W."/>
            <person name="Jiang J.F."/>
            <person name="Wang Q."/>
            <person name="Zhang B."/>
            <person name="Ji P."/>
            <person name="Bell-Sakyi L."/>
            <person name="Cui X.M."/>
            <person name="Yuan T.T."/>
            <person name="Jiang B.G."/>
            <person name="Yang W.F."/>
            <person name="Lam T.T."/>
            <person name="Chang Q.C."/>
            <person name="Ding S.J."/>
            <person name="Wang X.J."/>
            <person name="Zhu J.G."/>
            <person name="Ruan X.D."/>
            <person name="Zhao L."/>
            <person name="Wei J.T."/>
            <person name="Ye R.Z."/>
            <person name="Que T.C."/>
            <person name="Du C.H."/>
            <person name="Zhou Y.H."/>
            <person name="Cheng J.X."/>
            <person name="Dai P.F."/>
            <person name="Guo W.B."/>
            <person name="Han X.H."/>
            <person name="Huang E.J."/>
            <person name="Li L.F."/>
            <person name="Wei W."/>
            <person name="Gao Y.C."/>
            <person name="Liu J.Z."/>
            <person name="Shao H.Z."/>
            <person name="Wang X."/>
            <person name="Wang C.C."/>
            <person name="Yang T.C."/>
            <person name="Huo Q.B."/>
            <person name="Li W."/>
            <person name="Chen H.Y."/>
            <person name="Chen S.E."/>
            <person name="Zhou L.G."/>
            <person name="Ni X.B."/>
            <person name="Tian J.H."/>
            <person name="Sheng Y."/>
            <person name="Liu T."/>
            <person name="Pan Y.S."/>
            <person name="Xia L.Y."/>
            <person name="Li J."/>
            <person name="Zhao F."/>
            <person name="Cao W.C."/>
        </authorList>
    </citation>
    <scope>NUCLEOTIDE SEQUENCE</scope>
    <source>
        <strain evidence="2">Rsan-2018</strain>
    </source>
</reference>
<feature type="domain" description="Myb/SANT-like DNA-binding" evidence="1">
    <location>
        <begin position="5"/>
        <end position="68"/>
    </location>
</feature>
<dbReference type="AlphaFoldDB" id="A0A9D4PH51"/>
<name>A0A9D4PH51_RHISA</name>
<evidence type="ECO:0000313" key="2">
    <source>
        <dbReference type="EMBL" id="KAH7940077.1"/>
    </source>
</evidence>
<dbReference type="InterPro" id="IPR044822">
    <property type="entry name" value="Myb_DNA-bind_4"/>
</dbReference>
<dbReference type="PANTHER" id="PTHR47595">
    <property type="entry name" value="HEAT SHOCK 70 KDA PROTEIN 14"/>
    <property type="match status" value="1"/>
</dbReference>
<sequence>MKKFKDKKTMWAAIAAELRHETGIERTPLQCENRLKTVKKRYSNARKHNGQSGVSPVEVPYAEEMSKLAATDVAASPPASKRPRTSQSLANVLWMIHKDREEARERRHQEKMALIGQLLSVYRSNRTL</sequence>
<dbReference type="EMBL" id="JABSTV010001254">
    <property type="protein sequence ID" value="KAH7940077.1"/>
    <property type="molecule type" value="Genomic_DNA"/>
</dbReference>
<reference evidence="2" key="2">
    <citation type="submission" date="2021-09" db="EMBL/GenBank/DDBJ databases">
        <authorList>
            <person name="Jia N."/>
            <person name="Wang J."/>
            <person name="Shi W."/>
            <person name="Du L."/>
            <person name="Sun Y."/>
            <person name="Zhan W."/>
            <person name="Jiang J."/>
            <person name="Wang Q."/>
            <person name="Zhang B."/>
            <person name="Ji P."/>
            <person name="Sakyi L.B."/>
            <person name="Cui X."/>
            <person name="Yuan T."/>
            <person name="Jiang B."/>
            <person name="Yang W."/>
            <person name="Lam T.T.-Y."/>
            <person name="Chang Q."/>
            <person name="Ding S."/>
            <person name="Wang X."/>
            <person name="Zhu J."/>
            <person name="Ruan X."/>
            <person name="Zhao L."/>
            <person name="Wei J."/>
            <person name="Que T."/>
            <person name="Du C."/>
            <person name="Cheng J."/>
            <person name="Dai P."/>
            <person name="Han X."/>
            <person name="Huang E."/>
            <person name="Gao Y."/>
            <person name="Liu J."/>
            <person name="Shao H."/>
            <person name="Ye R."/>
            <person name="Li L."/>
            <person name="Wei W."/>
            <person name="Wang X."/>
            <person name="Wang C."/>
            <person name="Huo Q."/>
            <person name="Li W."/>
            <person name="Guo W."/>
            <person name="Chen H."/>
            <person name="Chen S."/>
            <person name="Zhou L."/>
            <person name="Zhou L."/>
            <person name="Ni X."/>
            <person name="Tian J."/>
            <person name="Zhou Y."/>
            <person name="Sheng Y."/>
            <person name="Liu T."/>
            <person name="Pan Y."/>
            <person name="Xia L."/>
            <person name="Li J."/>
            <person name="Zhao F."/>
            <person name="Cao W."/>
        </authorList>
    </citation>
    <scope>NUCLEOTIDE SEQUENCE</scope>
    <source>
        <strain evidence="2">Rsan-2018</strain>
        <tissue evidence="2">Larvae</tissue>
    </source>
</reference>
<dbReference type="Proteomes" id="UP000821837">
    <property type="component" value="Chromosome 8"/>
</dbReference>
<protein>
    <recommendedName>
        <fullName evidence="1">Myb/SANT-like DNA-binding domain-containing protein</fullName>
    </recommendedName>
</protein>
<accession>A0A9D4PH51</accession>
<evidence type="ECO:0000313" key="3">
    <source>
        <dbReference type="Proteomes" id="UP000821837"/>
    </source>
</evidence>
<dbReference type="Pfam" id="PF13837">
    <property type="entry name" value="Myb_DNA-bind_4"/>
    <property type="match status" value="1"/>
</dbReference>
<gene>
    <name evidence="2" type="ORF">HPB52_020977</name>
</gene>
<comment type="caution">
    <text evidence="2">The sequence shown here is derived from an EMBL/GenBank/DDBJ whole genome shotgun (WGS) entry which is preliminary data.</text>
</comment>